<dbReference type="CDD" id="cd04481">
    <property type="entry name" value="RPA1_DBD_B_like"/>
    <property type="match status" value="1"/>
</dbReference>
<dbReference type="EMBL" id="QGKY02001925">
    <property type="protein sequence ID" value="KAF2547146.1"/>
    <property type="molecule type" value="Genomic_DNA"/>
</dbReference>
<dbReference type="SUPFAM" id="SSF50249">
    <property type="entry name" value="Nucleic acid-binding proteins"/>
    <property type="match status" value="2"/>
</dbReference>
<dbReference type="Pfam" id="PF02721">
    <property type="entry name" value="DUF223"/>
    <property type="match status" value="1"/>
</dbReference>
<protein>
    <recommendedName>
        <fullName evidence="1">Replication protein A 70 kDa DNA-binding subunit B/D first OB fold domain-containing protein</fullName>
    </recommendedName>
</protein>
<sequence length="239" mass="26957">MAGFDEVSQLKPYKSMWRIKVKIIRIWKQYTAQGGETIEMVLVDFKGDKIHTSVKKDLVEQFDPVLMEGFTKILINFAVTYACGSYRTTKHAYKIAFVSTTKVRPCEELPMNLTGFTPAKFLDVLDGSLNTDYLVDVIGQIVEYRHVEIVSVNGKDTEKITVELRNENDVRLTIVLWGKFAMNVSDAIQLQDRSVSNAYNVSDIAINPSMNEVQAFLALLPKDGLPLVIVEAKALPMFL</sequence>
<evidence type="ECO:0000313" key="2">
    <source>
        <dbReference type="EMBL" id="KAF2547146.1"/>
    </source>
</evidence>
<reference evidence="2" key="1">
    <citation type="submission" date="2019-12" db="EMBL/GenBank/DDBJ databases">
        <title>Genome sequencing and annotation of Brassica cretica.</title>
        <authorList>
            <person name="Studholme D.J."/>
            <person name="Sarris P.F."/>
        </authorList>
    </citation>
    <scope>NUCLEOTIDE SEQUENCE</scope>
    <source>
        <strain evidence="2">PFS-102/07</strain>
        <tissue evidence="2">Leaf</tissue>
    </source>
</reference>
<dbReference type="CDD" id="cd04480">
    <property type="entry name" value="RPA1_DBD_A_like"/>
    <property type="match status" value="1"/>
</dbReference>
<dbReference type="AlphaFoldDB" id="A0A8S9GRQ0"/>
<gene>
    <name evidence="2" type="ORF">F2Q70_00023938</name>
</gene>
<dbReference type="Gene3D" id="2.40.50.140">
    <property type="entry name" value="Nucleic acid-binding proteins"/>
    <property type="match status" value="2"/>
</dbReference>
<dbReference type="InterPro" id="IPR012340">
    <property type="entry name" value="NA-bd_OB-fold"/>
</dbReference>
<dbReference type="InterPro" id="IPR003871">
    <property type="entry name" value="RFA1B/D_OB_1st"/>
</dbReference>
<accession>A0A8S9GRQ0</accession>
<feature type="domain" description="Replication protein A 70 kDa DNA-binding subunit B/D first OB fold" evidence="1">
    <location>
        <begin position="3"/>
        <end position="106"/>
    </location>
</feature>
<organism evidence="2">
    <name type="scientific">Brassica cretica</name>
    <name type="common">Mustard</name>
    <dbReference type="NCBI Taxonomy" id="69181"/>
    <lineage>
        <taxon>Eukaryota</taxon>
        <taxon>Viridiplantae</taxon>
        <taxon>Streptophyta</taxon>
        <taxon>Embryophyta</taxon>
        <taxon>Tracheophyta</taxon>
        <taxon>Spermatophyta</taxon>
        <taxon>Magnoliopsida</taxon>
        <taxon>eudicotyledons</taxon>
        <taxon>Gunneridae</taxon>
        <taxon>Pentapetalae</taxon>
        <taxon>rosids</taxon>
        <taxon>malvids</taxon>
        <taxon>Brassicales</taxon>
        <taxon>Brassicaceae</taxon>
        <taxon>Brassiceae</taxon>
        <taxon>Brassica</taxon>
    </lineage>
</organism>
<dbReference type="PANTHER" id="PTHR47165:SF4">
    <property type="entry name" value="OS03G0429900 PROTEIN"/>
    <property type="match status" value="1"/>
</dbReference>
<comment type="caution">
    <text evidence="2">The sequence shown here is derived from an EMBL/GenBank/DDBJ whole genome shotgun (WGS) entry which is preliminary data.</text>
</comment>
<dbReference type="PANTHER" id="PTHR47165">
    <property type="entry name" value="OS03G0429900 PROTEIN"/>
    <property type="match status" value="1"/>
</dbReference>
<name>A0A8S9GRQ0_BRACR</name>
<proteinExistence type="predicted"/>
<evidence type="ECO:0000259" key="1">
    <source>
        <dbReference type="Pfam" id="PF02721"/>
    </source>
</evidence>